<dbReference type="PANTHER" id="PTHR24276:SF94">
    <property type="entry name" value="AT20289P-RELATED"/>
    <property type="match status" value="1"/>
</dbReference>
<evidence type="ECO:0000259" key="6">
    <source>
        <dbReference type="PROSITE" id="PS50240"/>
    </source>
</evidence>
<dbReference type="EMBL" id="CH902619">
    <property type="protein sequence ID" value="EDV37647.2"/>
    <property type="molecule type" value="Genomic_DNA"/>
</dbReference>
<dbReference type="InterPro" id="IPR050430">
    <property type="entry name" value="Peptidase_S1"/>
</dbReference>
<dbReference type="InterPro" id="IPR009003">
    <property type="entry name" value="Peptidase_S1_PA"/>
</dbReference>
<sequence length="154" mass="17136">MSEVCNVIIQGQFSSDALDNNLARLQLCEPAPISDNIIEIAVFDKQPKTKKVLVSGWSSFKSGCRESVDLRKAILPIPNLEACAAEREGWFAKKITDLNICTTKRKKLCSFDMGSPLVSFGLVGILSKSDCSDKPEVYTNLENYRSWLDLNTKD</sequence>
<dbReference type="InterPro" id="IPR043504">
    <property type="entry name" value="Peptidase_S1_PA_chymotrypsin"/>
</dbReference>
<dbReference type="SMART" id="SM00020">
    <property type="entry name" value="Tryp_SPc"/>
    <property type="match status" value="1"/>
</dbReference>
<dbReference type="KEGG" id="dan:6494175"/>
<dbReference type="GeneID" id="6494175"/>
<reference evidence="7 8" key="1">
    <citation type="journal article" date="2007" name="Nature">
        <title>Evolution of genes and genomes on the Drosophila phylogeny.</title>
        <authorList>
            <consortium name="Drosophila 12 Genomes Consortium"/>
            <person name="Clark A.G."/>
            <person name="Eisen M.B."/>
            <person name="Smith D.R."/>
            <person name="Bergman C.M."/>
            <person name="Oliver B."/>
            <person name="Markow T.A."/>
            <person name="Kaufman T.C."/>
            <person name="Kellis M."/>
            <person name="Gelbart W."/>
            <person name="Iyer V.N."/>
            <person name="Pollard D.A."/>
            <person name="Sackton T.B."/>
            <person name="Larracuente A.M."/>
            <person name="Singh N.D."/>
            <person name="Abad J.P."/>
            <person name="Abt D.N."/>
            <person name="Adryan B."/>
            <person name="Aguade M."/>
            <person name="Akashi H."/>
            <person name="Anderson W.W."/>
            <person name="Aquadro C.F."/>
            <person name="Ardell D.H."/>
            <person name="Arguello R."/>
            <person name="Artieri C.G."/>
            <person name="Barbash D.A."/>
            <person name="Barker D."/>
            <person name="Barsanti P."/>
            <person name="Batterham P."/>
            <person name="Batzoglou S."/>
            <person name="Begun D."/>
            <person name="Bhutkar A."/>
            <person name="Blanco E."/>
            <person name="Bosak S.A."/>
            <person name="Bradley R.K."/>
            <person name="Brand A.D."/>
            <person name="Brent M.R."/>
            <person name="Brooks A.N."/>
            <person name="Brown R.H."/>
            <person name="Butlin R.K."/>
            <person name="Caggese C."/>
            <person name="Calvi B.R."/>
            <person name="Bernardo de Carvalho A."/>
            <person name="Caspi A."/>
            <person name="Castrezana S."/>
            <person name="Celniker S.E."/>
            <person name="Chang J.L."/>
            <person name="Chapple C."/>
            <person name="Chatterji S."/>
            <person name="Chinwalla A."/>
            <person name="Civetta A."/>
            <person name="Clifton S.W."/>
            <person name="Comeron J.M."/>
            <person name="Costello J.C."/>
            <person name="Coyne J.A."/>
            <person name="Daub J."/>
            <person name="David R.G."/>
            <person name="Delcher A.L."/>
            <person name="Delehaunty K."/>
            <person name="Do C.B."/>
            <person name="Ebling H."/>
            <person name="Edwards K."/>
            <person name="Eickbush T."/>
            <person name="Evans J.D."/>
            <person name="Filipski A."/>
            <person name="Findeiss S."/>
            <person name="Freyhult E."/>
            <person name="Fulton L."/>
            <person name="Fulton R."/>
            <person name="Garcia A.C."/>
            <person name="Gardiner A."/>
            <person name="Garfield D.A."/>
            <person name="Garvin B.E."/>
            <person name="Gibson G."/>
            <person name="Gilbert D."/>
            <person name="Gnerre S."/>
            <person name="Godfrey J."/>
            <person name="Good R."/>
            <person name="Gotea V."/>
            <person name="Gravely B."/>
            <person name="Greenberg A.J."/>
            <person name="Griffiths-Jones S."/>
            <person name="Gross S."/>
            <person name="Guigo R."/>
            <person name="Gustafson E.A."/>
            <person name="Haerty W."/>
            <person name="Hahn M.W."/>
            <person name="Halligan D.L."/>
            <person name="Halpern A.L."/>
            <person name="Halter G.M."/>
            <person name="Han M.V."/>
            <person name="Heger A."/>
            <person name="Hillier L."/>
            <person name="Hinrichs A.S."/>
            <person name="Holmes I."/>
            <person name="Hoskins R.A."/>
            <person name="Hubisz M.J."/>
            <person name="Hultmark D."/>
            <person name="Huntley M.A."/>
            <person name="Jaffe D.B."/>
            <person name="Jagadeeshan S."/>
            <person name="Jeck W.R."/>
            <person name="Johnson J."/>
            <person name="Jones C.D."/>
            <person name="Jordan W.C."/>
            <person name="Karpen G.H."/>
            <person name="Kataoka E."/>
            <person name="Keightley P.D."/>
            <person name="Kheradpour P."/>
            <person name="Kirkness E.F."/>
            <person name="Koerich L.B."/>
            <person name="Kristiansen K."/>
            <person name="Kudrna D."/>
            <person name="Kulathinal R.J."/>
            <person name="Kumar S."/>
            <person name="Kwok R."/>
            <person name="Lander E."/>
            <person name="Langley C.H."/>
            <person name="Lapoint R."/>
            <person name="Lazzaro B.P."/>
            <person name="Lee S.J."/>
            <person name="Levesque L."/>
            <person name="Li R."/>
            <person name="Lin C.F."/>
            <person name="Lin M.F."/>
            <person name="Lindblad-Toh K."/>
            <person name="Llopart A."/>
            <person name="Long M."/>
            <person name="Low L."/>
            <person name="Lozovsky E."/>
            <person name="Lu J."/>
            <person name="Luo M."/>
            <person name="Machado C.A."/>
            <person name="Makalowski W."/>
            <person name="Marzo M."/>
            <person name="Matsuda M."/>
            <person name="Matzkin L."/>
            <person name="McAllister B."/>
            <person name="McBride C.S."/>
            <person name="McKernan B."/>
            <person name="McKernan K."/>
            <person name="Mendez-Lago M."/>
            <person name="Minx P."/>
            <person name="Mollenhauer M.U."/>
            <person name="Montooth K."/>
            <person name="Mount S.M."/>
            <person name="Mu X."/>
            <person name="Myers E."/>
            <person name="Negre B."/>
            <person name="Newfeld S."/>
            <person name="Nielsen R."/>
            <person name="Noor M.A."/>
            <person name="O'Grady P."/>
            <person name="Pachter L."/>
            <person name="Papaceit M."/>
            <person name="Parisi M.J."/>
            <person name="Parisi M."/>
            <person name="Parts L."/>
            <person name="Pedersen J.S."/>
            <person name="Pesole G."/>
            <person name="Phillippy A.M."/>
            <person name="Ponting C.P."/>
            <person name="Pop M."/>
            <person name="Porcelli D."/>
            <person name="Powell J.R."/>
            <person name="Prohaska S."/>
            <person name="Pruitt K."/>
            <person name="Puig M."/>
            <person name="Quesneville H."/>
            <person name="Ram K.R."/>
            <person name="Rand D."/>
            <person name="Rasmussen M.D."/>
            <person name="Reed L.K."/>
            <person name="Reenan R."/>
            <person name="Reily A."/>
            <person name="Remington K.A."/>
            <person name="Rieger T.T."/>
            <person name="Ritchie M.G."/>
            <person name="Robin C."/>
            <person name="Rogers Y.H."/>
            <person name="Rohde C."/>
            <person name="Rozas J."/>
            <person name="Rubenfield M.J."/>
            <person name="Ruiz A."/>
            <person name="Russo S."/>
            <person name="Salzberg S.L."/>
            <person name="Sanchez-Gracia A."/>
            <person name="Saranga D.J."/>
            <person name="Sato H."/>
            <person name="Schaeffer S.W."/>
            <person name="Schatz M.C."/>
            <person name="Schlenke T."/>
            <person name="Schwartz R."/>
            <person name="Segarra C."/>
            <person name="Singh R.S."/>
            <person name="Sirot L."/>
            <person name="Sirota M."/>
            <person name="Sisneros N.B."/>
            <person name="Smith C.D."/>
            <person name="Smith T.F."/>
            <person name="Spieth J."/>
            <person name="Stage D.E."/>
            <person name="Stark A."/>
            <person name="Stephan W."/>
            <person name="Strausberg R.L."/>
            <person name="Strempel S."/>
            <person name="Sturgill D."/>
            <person name="Sutton G."/>
            <person name="Sutton G.G."/>
            <person name="Tao W."/>
            <person name="Teichmann S."/>
            <person name="Tobari Y.N."/>
            <person name="Tomimura Y."/>
            <person name="Tsolas J.M."/>
            <person name="Valente V.L."/>
            <person name="Venter E."/>
            <person name="Venter J.C."/>
            <person name="Vicario S."/>
            <person name="Vieira F.G."/>
            <person name="Vilella A.J."/>
            <person name="Villasante A."/>
            <person name="Walenz B."/>
            <person name="Wang J."/>
            <person name="Wasserman M."/>
            <person name="Watts T."/>
            <person name="Wilson D."/>
            <person name="Wilson R.K."/>
            <person name="Wing R.A."/>
            <person name="Wolfner M.F."/>
            <person name="Wong A."/>
            <person name="Wong G.K."/>
            <person name="Wu C.I."/>
            <person name="Wu G."/>
            <person name="Yamamoto D."/>
            <person name="Yang H.P."/>
            <person name="Yang S.P."/>
            <person name="Yorke J.A."/>
            <person name="Yoshida K."/>
            <person name="Zdobnov E."/>
            <person name="Zhang P."/>
            <person name="Zhang Y."/>
            <person name="Zimin A.V."/>
            <person name="Baldwin J."/>
            <person name="Abdouelleil A."/>
            <person name="Abdulkadir J."/>
            <person name="Abebe A."/>
            <person name="Abera B."/>
            <person name="Abreu J."/>
            <person name="Acer S.C."/>
            <person name="Aftuck L."/>
            <person name="Alexander A."/>
            <person name="An P."/>
            <person name="Anderson E."/>
            <person name="Anderson S."/>
            <person name="Arachi H."/>
            <person name="Azer M."/>
            <person name="Bachantsang P."/>
            <person name="Barry A."/>
            <person name="Bayul T."/>
            <person name="Berlin A."/>
            <person name="Bessette D."/>
            <person name="Bloom T."/>
            <person name="Blye J."/>
            <person name="Boguslavskiy L."/>
            <person name="Bonnet C."/>
            <person name="Boukhgalter B."/>
            <person name="Bourzgui I."/>
            <person name="Brown A."/>
            <person name="Cahill P."/>
            <person name="Channer S."/>
            <person name="Cheshatsang Y."/>
            <person name="Chuda L."/>
            <person name="Citroen M."/>
            <person name="Collymore A."/>
            <person name="Cooke P."/>
            <person name="Costello M."/>
            <person name="D'Aco K."/>
            <person name="Daza R."/>
            <person name="De Haan G."/>
            <person name="DeGray S."/>
            <person name="DeMaso C."/>
            <person name="Dhargay N."/>
            <person name="Dooley K."/>
            <person name="Dooley E."/>
            <person name="Doricent M."/>
            <person name="Dorje P."/>
            <person name="Dorjee K."/>
            <person name="Dupes A."/>
            <person name="Elong R."/>
            <person name="Falk J."/>
            <person name="Farina A."/>
            <person name="Faro S."/>
            <person name="Ferguson D."/>
            <person name="Fisher S."/>
            <person name="Foley C.D."/>
            <person name="Franke A."/>
            <person name="Friedrich D."/>
            <person name="Gadbois L."/>
            <person name="Gearin G."/>
            <person name="Gearin C.R."/>
            <person name="Giannoukos G."/>
            <person name="Goode T."/>
            <person name="Graham J."/>
            <person name="Grandbois E."/>
            <person name="Grewal S."/>
            <person name="Gyaltsen K."/>
            <person name="Hafez N."/>
            <person name="Hagos B."/>
            <person name="Hall J."/>
            <person name="Henson C."/>
            <person name="Hollinger A."/>
            <person name="Honan T."/>
            <person name="Huard M.D."/>
            <person name="Hughes L."/>
            <person name="Hurhula B."/>
            <person name="Husby M.E."/>
            <person name="Kamat A."/>
            <person name="Kanga B."/>
            <person name="Kashin S."/>
            <person name="Khazanovich D."/>
            <person name="Kisner P."/>
            <person name="Lance K."/>
            <person name="Lara M."/>
            <person name="Lee W."/>
            <person name="Lennon N."/>
            <person name="Letendre F."/>
            <person name="LeVine R."/>
            <person name="Lipovsky A."/>
            <person name="Liu X."/>
            <person name="Liu J."/>
            <person name="Liu S."/>
            <person name="Lokyitsang T."/>
            <person name="Lokyitsang Y."/>
            <person name="Lubonja R."/>
            <person name="Lui A."/>
            <person name="MacDonald P."/>
            <person name="Magnisalis V."/>
            <person name="Maru K."/>
            <person name="Matthews C."/>
            <person name="McCusker W."/>
            <person name="McDonough S."/>
            <person name="Mehta T."/>
            <person name="Meldrim J."/>
            <person name="Meneus L."/>
            <person name="Mihai O."/>
            <person name="Mihalev A."/>
            <person name="Mihova T."/>
            <person name="Mittelman R."/>
            <person name="Mlenga V."/>
            <person name="Montmayeur A."/>
            <person name="Mulrain L."/>
            <person name="Navidi A."/>
            <person name="Naylor J."/>
            <person name="Negash T."/>
            <person name="Nguyen T."/>
            <person name="Nguyen N."/>
            <person name="Nicol R."/>
            <person name="Norbu C."/>
            <person name="Norbu N."/>
            <person name="Novod N."/>
            <person name="O'Neill B."/>
            <person name="Osman S."/>
            <person name="Markiewicz E."/>
            <person name="Oyono O.L."/>
            <person name="Patti C."/>
            <person name="Phunkhang P."/>
            <person name="Pierre F."/>
            <person name="Priest M."/>
            <person name="Raghuraman S."/>
            <person name="Rege F."/>
            <person name="Reyes R."/>
            <person name="Rise C."/>
            <person name="Rogov P."/>
            <person name="Ross K."/>
            <person name="Ryan E."/>
            <person name="Settipalli S."/>
            <person name="Shea T."/>
            <person name="Sherpa N."/>
            <person name="Shi L."/>
            <person name="Shih D."/>
            <person name="Sparrow T."/>
            <person name="Spaulding J."/>
            <person name="Stalker J."/>
            <person name="Stange-Thomann N."/>
            <person name="Stavropoulos S."/>
            <person name="Stone C."/>
            <person name="Strader C."/>
            <person name="Tesfaye S."/>
            <person name="Thomson T."/>
            <person name="Thoulutsang Y."/>
            <person name="Thoulutsang D."/>
            <person name="Topham K."/>
            <person name="Topping I."/>
            <person name="Tsamla T."/>
            <person name="Vassiliev H."/>
            <person name="Vo A."/>
            <person name="Wangchuk T."/>
            <person name="Wangdi T."/>
            <person name="Weiand M."/>
            <person name="Wilkinson J."/>
            <person name="Wilson A."/>
            <person name="Yadav S."/>
            <person name="Young G."/>
            <person name="Yu Q."/>
            <person name="Zembek L."/>
            <person name="Zhong D."/>
            <person name="Zimmer A."/>
            <person name="Zwirko Z."/>
            <person name="Jaffe D.B."/>
            <person name="Alvarez P."/>
            <person name="Brockman W."/>
            <person name="Butler J."/>
            <person name="Chin C."/>
            <person name="Gnerre S."/>
            <person name="Grabherr M."/>
            <person name="Kleber M."/>
            <person name="Mauceli E."/>
            <person name="MacCallum I."/>
        </authorList>
    </citation>
    <scope>NUCLEOTIDE SEQUENCE [LARGE SCALE GENOMIC DNA]</scope>
    <source>
        <strain evidence="8">Tucson 14024-0371.13</strain>
    </source>
</reference>
<dbReference type="InParanoid" id="B3MF19"/>
<organism evidence="7 8">
    <name type="scientific">Drosophila ananassae</name>
    <name type="common">Fruit fly</name>
    <dbReference type="NCBI Taxonomy" id="7217"/>
    <lineage>
        <taxon>Eukaryota</taxon>
        <taxon>Metazoa</taxon>
        <taxon>Ecdysozoa</taxon>
        <taxon>Arthropoda</taxon>
        <taxon>Hexapoda</taxon>
        <taxon>Insecta</taxon>
        <taxon>Pterygota</taxon>
        <taxon>Neoptera</taxon>
        <taxon>Endopterygota</taxon>
        <taxon>Diptera</taxon>
        <taxon>Brachycera</taxon>
        <taxon>Muscomorpha</taxon>
        <taxon>Ephydroidea</taxon>
        <taxon>Drosophilidae</taxon>
        <taxon>Drosophila</taxon>
        <taxon>Sophophora</taxon>
    </lineage>
</organism>
<evidence type="ECO:0000256" key="4">
    <source>
        <dbReference type="ARBA" id="ARBA00022825"/>
    </source>
</evidence>
<dbReference type="eggNOG" id="KOG3627">
    <property type="taxonomic scope" value="Eukaryota"/>
</dbReference>
<keyword evidence="3 7" id="KW-0378">Hydrolase</keyword>
<dbReference type="PANTHER" id="PTHR24276">
    <property type="entry name" value="POLYSERASE-RELATED"/>
    <property type="match status" value="1"/>
</dbReference>
<evidence type="ECO:0000313" key="8">
    <source>
        <dbReference type="Proteomes" id="UP000007801"/>
    </source>
</evidence>
<dbReference type="GO" id="GO:0006508">
    <property type="term" value="P:proteolysis"/>
    <property type="evidence" value="ECO:0007669"/>
    <property type="project" value="UniProtKB-KW"/>
</dbReference>
<dbReference type="SMR" id="B3MF19"/>
<keyword evidence="5" id="KW-1015">Disulfide bond</keyword>
<dbReference type="HOGENOM" id="CLU_006842_7_1_1"/>
<dbReference type="PROSITE" id="PS50240">
    <property type="entry name" value="TRYPSIN_DOM"/>
    <property type="match status" value="1"/>
</dbReference>
<name>B3MF19_DROAN</name>
<keyword evidence="1" id="KW-0645">Protease</keyword>
<gene>
    <name evidence="7" type="primary">Dana\GF11311</name>
    <name evidence="7" type="synonym">dana_GLEANR_11378</name>
    <name evidence="7" type="ORF">GF11311</name>
</gene>
<evidence type="ECO:0000256" key="5">
    <source>
        <dbReference type="ARBA" id="ARBA00023157"/>
    </source>
</evidence>
<dbReference type="SUPFAM" id="SSF50494">
    <property type="entry name" value="Trypsin-like serine proteases"/>
    <property type="match status" value="1"/>
</dbReference>
<dbReference type="OrthoDB" id="7864760at2759"/>
<keyword evidence="8" id="KW-1185">Reference proteome</keyword>
<keyword evidence="2" id="KW-0732">Signal</keyword>
<evidence type="ECO:0000256" key="1">
    <source>
        <dbReference type="ARBA" id="ARBA00022670"/>
    </source>
</evidence>
<dbReference type="AlphaFoldDB" id="B3MF19"/>
<dbReference type="Proteomes" id="UP000007801">
    <property type="component" value="Unassembled WGS sequence"/>
</dbReference>
<proteinExistence type="predicted"/>
<protein>
    <recommendedName>
        <fullName evidence="6">Peptidase S1 domain-containing protein</fullName>
    </recommendedName>
</protein>
<feature type="domain" description="Peptidase S1" evidence="6">
    <location>
        <begin position="1"/>
        <end position="153"/>
    </location>
</feature>
<evidence type="ECO:0000256" key="3">
    <source>
        <dbReference type="ARBA" id="ARBA00022801"/>
    </source>
</evidence>
<evidence type="ECO:0000256" key="2">
    <source>
        <dbReference type="ARBA" id="ARBA00022729"/>
    </source>
</evidence>
<accession>B3MF19</accession>
<dbReference type="GO" id="GO:0004252">
    <property type="term" value="F:serine-type endopeptidase activity"/>
    <property type="evidence" value="ECO:0007669"/>
    <property type="project" value="InterPro"/>
</dbReference>
<evidence type="ECO:0000313" key="7">
    <source>
        <dbReference type="EMBL" id="EDV37647.2"/>
    </source>
</evidence>
<dbReference type="Pfam" id="PF00089">
    <property type="entry name" value="Trypsin"/>
    <property type="match status" value="1"/>
</dbReference>
<dbReference type="Gene3D" id="2.40.10.10">
    <property type="entry name" value="Trypsin-like serine proteases"/>
    <property type="match status" value="1"/>
</dbReference>
<dbReference type="InterPro" id="IPR001254">
    <property type="entry name" value="Trypsin_dom"/>
</dbReference>
<keyword evidence="4" id="KW-0720">Serine protease</keyword>